<name>A0A820FH15_9BILA</name>
<comment type="caution">
    <text evidence="1">The sequence shown here is derived from an EMBL/GenBank/DDBJ whole genome shotgun (WGS) entry which is preliminary data.</text>
</comment>
<dbReference type="EMBL" id="CAJOBB010011411">
    <property type="protein sequence ID" value="CAF4260537.1"/>
    <property type="molecule type" value="Genomic_DNA"/>
</dbReference>
<organism evidence="1 2">
    <name type="scientific">Adineta steineri</name>
    <dbReference type="NCBI Taxonomy" id="433720"/>
    <lineage>
        <taxon>Eukaryota</taxon>
        <taxon>Metazoa</taxon>
        <taxon>Spiralia</taxon>
        <taxon>Gnathifera</taxon>
        <taxon>Rotifera</taxon>
        <taxon>Eurotatoria</taxon>
        <taxon>Bdelloidea</taxon>
        <taxon>Adinetida</taxon>
        <taxon>Adinetidae</taxon>
        <taxon>Adineta</taxon>
    </lineage>
</organism>
<evidence type="ECO:0000313" key="2">
    <source>
        <dbReference type="Proteomes" id="UP000663868"/>
    </source>
</evidence>
<dbReference type="Proteomes" id="UP000663868">
    <property type="component" value="Unassembled WGS sequence"/>
</dbReference>
<gene>
    <name evidence="1" type="ORF">KXQ929_LOCUS43317</name>
</gene>
<proteinExistence type="predicted"/>
<dbReference type="AlphaFoldDB" id="A0A820FH15"/>
<reference evidence="1" key="1">
    <citation type="submission" date="2021-02" db="EMBL/GenBank/DDBJ databases">
        <authorList>
            <person name="Nowell W R."/>
        </authorList>
    </citation>
    <scope>NUCLEOTIDE SEQUENCE</scope>
</reference>
<evidence type="ECO:0000313" key="1">
    <source>
        <dbReference type="EMBL" id="CAF4260537.1"/>
    </source>
</evidence>
<feature type="non-terminal residue" evidence="1">
    <location>
        <position position="187"/>
    </location>
</feature>
<protein>
    <submittedName>
        <fullName evidence="1">Uncharacterized protein</fullName>
    </submittedName>
</protein>
<sequence length="187" mass="21980">MASINSTHIQRHAVENLILICLDKNIKEYENSLYLFQLYVNTIKLYSNPEEFRTFIQQIKDENLLVIISGNVVEQVTSEMENHSQIDSVYIYCNQKEYHENCATNSPKIKGVYSNLQSIHDALRRDVRRINNDSISIQILSNRKSNELEQSFTCALLLKEILINSESNEQIKQEFIKFSRFYYEKNS</sequence>
<accession>A0A820FH15</accession>